<dbReference type="InterPro" id="IPR050268">
    <property type="entry name" value="NADH-dep_flavin_reductase"/>
</dbReference>
<dbReference type="SUPFAM" id="SSF50475">
    <property type="entry name" value="FMN-binding split barrel"/>
    <property type="match status" value="1"/>
</dbReference>
<accession>A0A841CQY6</accession>
<keyword evidence="1" id="KW-0560">Oxidoreductase</keyword>
<dbReference type="GO" id="GO:0042602">
    <property type="term" value="F:riboflavin reductase (NADPH) activity"/>
    <property type="evidence" value="ECO:0007669"/>
    <property type="project" value="TreeGrafter"/>
</dbReference>
<proteinExistence type="predicted"/>
<feature type="domain" description="Flavin reductase like" evidence="2">
    <location>
        <begin position="23"/>
        <end position="171"/>
    </location>
</feature>
<dbReference type="EMBL" id="JACHJN010000012">
    <property type="protein sequence ID" value="MBB5959709.1"/>
    <property type="molecule type" value="Genomic_DNA"/>
</dbReference>
<gene>
    <name evidence="3" type="ORF">FHS29_006330</name>
</gene>
<protein>
    <submittedName>
        <fullName evidence="3">Flavin reductase (DIM6/NTAB) family NADH-FMN oxidoreductase RutF</fullName>
    </submittedName>
</protein>
<evidence type="ECO:0000256" key="1">
    <source>
        <dbReference type="ARBA" id="ARBA00023002"/>
    </source>
</evidence>
<reference evidence="3 4" key="1">
    <citation type="submission" date="2020-08" db="EMBL/GenBank/DDBJ databases">
        <title>Genomic Encyclopedia of Type Strains, Phase III (KMG-III): the genomes of soil and plant-associated and newly described type strains.</title>
        <authorList>
            <person name="Whitman W."/>
        </authorList>
    </citation>
    <scope>NUCLEOTIDE SEQUENCE [LARGE SCALE GENOMIC DNA]</scope>
    <source>
        <strain evidence="3 4">CECT 8640</strain>
    </source>
</reference>
<dbReference type="Gene3D" id="2.30.110.10">
    <property type="entry name" value="Electron Transport, Fmn-binding Protein, Chain A"/>
    <property type="match status" value="1"/>
</dbReference>
<evidence type="ECO:0000259" key="2">
    <source>
        <dbReference type="SMART" id="SM00903"/>
    </source>
</evidence>
<dbReference type="AlphaFoldDB" id="A0A841CQY6"/>
<keyword evidence="4" id="KW-1185">Reference proteome</keyword>
<dbReference type="PANTHER" id="PTHR30466">
    <property type="entry name" value="FLAVIN REDUCTASE"/>
    <property type="match status" value="1"/>
</dbReference>
<dbReference type="InterPro" id="IPR012349">
    <property type="entry name" value="Split_barrel_FMN-bd"/>
</dbReference>
<sequence length="177" mass="18279">MSTPAVRLPGGRSADPGEFRKAMGLFPTGVTVVTAGRGERTEAVTASAVASISLDPPLVLVSLRAAGRLPAAIDGAGGFAVNVLAADQERLSALFAARDRPRGVAALERLGGTVGASGHVVVAGAVLSLECRTEHRYPGGDHVLFLGRVLAVHAAEPVKAPLVHHRGAYHRLHHLDD</sequence>
<name>A0A841CQY6_9PSEU</name>
<evidence type="ECO:0000313" key="4">
    <source>
        <dbReference type="Proteomes" id="UP000547510"/>
    </source>
</evidence>
<evidence type="ECO:0000313" key="3">
    <source>
        <dbReference type="EMBL" id="MBB5959709.1"/>
    </source>
</evidence>
<dbReference type="GO" id="GO:0010181">
    <property type="term" value="F:FMN binding"/>
    <property type="evidence" value="ECO:0007669"/>
    <property type="project" value="InterPro"/>
</dbReference>
<dbReference type="Proteomes" id="UP000547510">
    <property type="component" value="Unassembled WGS sequence"/>
</dbReference>
<dbReference type="PANTHER" id="PTHR30466:SF1">
    <property type="entry name" value="FMN REDUCTASE (NADH) RUTF"/>
    <property type="match status" value="1"/>
</dbReference>
<dbReference type="InterPro" id="IPR002563">
    <property type="entry name" value="Flavin_Rdtase-like_dom"/>
</dbReference>
<dbReference type="Pfam" id="PF01613">
    <property type="entry name" value="Flavin_Reduct"/>
    <property type="match status" value="1"/>
</dbReference>
<dbReference type="RefSeq" id="WP_184696859.1">
    <property type="nucleotide sequence ID" value="NZ_JACHJN010000012.1"/>
</dbReference>
<organism evidence="3 4">
    <name type="scientific">Saccharothrix tamanrassetensis</name>
    <dbReference type="NCBI Taxonomy" id="1051531"/>
    <lineage>
        <taxon>Bacteria</taxon>
        <taxon>Bacillati</taxon>
        <taxon>Actinomycetota</taxon>
        <taxon>Actinomycetes</taxon>
        <taxon>Pseudonocardiales</taxon>
        <taxon>Pseudonocardiaceae</taxon>
        <taxon>Saccharothrix</taxon>
    </lineage>
</organism>
<comment type="caution">
    <text evidence="3">The sequence shown here is derived from an EMBL/GenBank/DDBJ whole genome shotgun (WGS) entry which is preliminary data.</text>
</comment>
<dbReference type="SMART" id="SM00903">
    <property type="entry name" value="Flavin_Reduct"/>
    <property type="match status" value="1"/>
</dbReference>